<feature type="region of interest" description="Disordered" evidence="1">
    <location>
        <begin position="54"/>
        <end position="100"/>
    </location>
</feature>
<dbReference type="EnsemblPlants" id="Kaladp0039s0391.1.v1.1">
    <property type="protein sequence ID" value="Kaladp0039s0391.1.v1.1"/>
    <property type="gene ID" value="Kaladp0039s0391.v1.1"/>
</dbReference>
<keyword evidence="3" id="KW-1185">Reference proteome</keyword>
<dbReference type="Gramene" id="Kaladp0039s0391.1.v1.1">
    <property type="protein sequence ID" value="Kaladp0039s0391.1.v1.1"/>
    <property type="gene ID" value="Kaladp0039s0391.v1.1"/>
</dbReference>
<feature type="region of interest" description="Disordered" evidence="1">
    <location>
        <begin position="1"/>
        <end position="38"/>
    </location>
</feature>
<dbReference type="Proteomes" id="UP000594263">
    <property type="component" value="Unplaced"/>
</dbReference>
<feature type="compositionally biased region" description="Low complexity" evidence="1">
    <location>
        <begin position="64"/>
        <end position="90"/>
    </location>
</feature>
<reference evidence="2" key="1">
    <citation type="submission" date="2021-01" db="UniProtKB">
        <authorList>
            <consortium name="EnsemblPlants"/>
        </authorList>
    </citation>
    <scope>IDENTIFICATION</scope>
</reference>
<sequence length="566" mass="60854">MGSSEPSLVPEWLKSNGSANGVGRTGHHSASSTLHTDAGSLAIFSRNKSFRRIGESDSPHTLLNRSSSSNSRSSSGINNVSSKHAYSSFSKSHRDREKDRSAFDVWDRDGFATSGKDSLRRSHSMISRKQEILLPRRGVSEFTNNDKNNPYRNGFRNEDGVSKSVKKADFEKQFPIIPVNEKQAVSDIARVVSPVLTVTAQGLPIGSSALNREGWSALAEVPGVVGAANVGFPHAHQPPPEASSACRASSPDCGLNMAEALAQSPVTTRTAPQVSTEAQKLEQMAVKQSRQLIPMIPSHSSGSAHMASQSPRGTQIMPESVKTSQAGKFHVLKPPWENSASPVVKDCSALTNDVGNIRLDALASSAVSSAPSRTSRSSRAAIVERKAAASNLNAPSAVDKKRMLSHAQSRNEFFNSVRKKTWMSNSTCSEASPATSVPIDQSSEVVEERTIATLSSNGVANGLSYSNGGAHEDYNNSSTRENSSFPTTEEVIPDEEEAAFLRSLGWEENGSEDDGLTEEEINTFYQEYPKMSLLHGFHIGGHSSRLASLNSVLKFKLDCPPSAGQK</sequence>
<name>A0A7N0TK75_KALFE</name>
<organism evidence="2 3">
    <name type="scientific">Kalanchoe fedtschenkoi</name>
    <name type="common">Lavender scallops</name>
    <name type="synonym">South American air plant</name>
    <dbReference type="NCBI Taxonomy" id="63787"/>
    <lineage>
        <taxon>Eukaryota</taxon>
        <taxon>Viridiplantae</taxon>
        <taxon>Streptophyta</taxon>
        <taxon>Embryophyta</taxon>
        <taxon>Tracheophyta</taxon>
        <taxon>Spermatophyta</taxon>
        <taxon>Magnoliopsida</taxon>
        <taxon>eudicotyledons</taxon>
        <taxon>Gunneridae</taxon>
        <taxon>Pentapetalae</taxon>
        <taxon>Saxifragales</taxon>
        <taxon>Crassulaceae</taxon>
        <taxon>Kalanchoe</taxon>
    </lineage>
</organism>
<proteinExistence type="predicted"/>
<feature type="compositionally biased region" description="Polar residues" evidence="1">
    <location>
        <begin position="475"/>
        <end position="487"/>
    </location>
</feature>
<protein>
    <submittedName>
        <fullName evidence="2">Uncharacterized protein</fullName>
    </submittedName>
</protein>
<evidence type="ECO:0000313" key="3">
    <source>
        <dbReference type="Proteomes" id="UP000594263"/>
    </source>
</evidence>
<dbReference type="AlphaFoldDB" id="A0A7N0TK75"/>
<feature type="region of interest" description="Disordered" evidence="1">
    <location>
        <begin position="463"/>
        <end position="490"/>
    </location>
</feature>
<accession>A0A7N0TK75</accession>
<dbReference type="PANTHER" id="PTHR34112:SF18">
    <property type="entry name" value="C-JUN-AMINO-TERMINAL KINASE-INTERACTING PROTEIN"/>
    <property type="match status" value="1"/>
</dbReference>
<dbReference type="OMA" id="KTQRHED"/>
<evidence type="ECO:0000256" key="1">
    <source>
        <dbReference type="SAM" id="MobiDB-lite"/>
    </source>
</evidence>
<evidence type="ECO:0000313" key="2">
    <source>
        <dbReference type="EnsemblPlants" id="Kaladp0039s0391.1.v1.1"/>
    </source>
</evidence>
<dbReference type="PANTHER" id="PTHR34112">
    <property type="entry name" value="C-JUN-AMINO-TERMINAL KINASE-INTERACTING PROTEIN"/>
    <property type="match status" value="1"/>
</dbReference>